<feature type="transmembrane region" description="Helical" evidence="6">
    <location>
        <begin position="215"/>
        <end position="235"/>
    </location>
</feature>
<feature type="transmembrane region" description="Helical" evidence="6">
    <location>
        <begin position="446"/>
        <end position="465"/>
    </location>
</feature>
<evidence type="ECO:0000313" key="9">
    <source>
        <dbReference type="Proteomes" id="UP000238083"/>
    </source>
</evidence>
<dbReference type="Gene3D" id="1.20.1740.10">
    <property type="entry name" value="Amino acid/polyamine transporter I"/>
    <property type="match status" value="1"/>
</dbReference>
<feature type="transmembrane region" description="Helical" evidence="6">
    <location>
        <begin position="107"/>
        <end position="128"/>
    </location>
</feature>
<dbReference type="InterPro" id="IPR004841">
    <property type="entry name" value="AA-permease/SLC12A_dom"/>
</dbReference>
<dbReference type="AlphaFoldDB" id="A0A2T0QXI3"/>
<sequence>MDNRGAQQSVTTDATTSPASPEDGLRAGTIGLGGALMQSVAQISPTLGIFYTIAFTTTQAGGSAPLTYLAAFLVCLLLAAPMVGLARHLPSAGGLYTYVSAGIGPRAGFLTGWLYGVSVCIVPAALAAFTGAVLEDELSSAYGIGVPWWVYSVVILAICFACAFRGIAISVKFLVVMTVFEMAVGLGLALTGLVSPGPGGVNLSGFNPANISNSSGFFLAVVLSIFAFTGFEGAAAVGEESRDPRRIIPRAITGSLVFIGIFYVVTAWGLQIGWGTDDLPALAASPTAPAFVLADRLWNGASLVVLVALVNSGLGVCIACTTSSTRTLYGIARTGALPHALTRVHSTLRTPVTAVVLQSVAAVTVCLVLGLALGPYNLFNLLGATGTFVYIPIFILMNVAAFRFFRSRFPSEFSIGAHVVAPVISTAALLLIGYNSIVPLPDFPVLLAPFIAASYLLSGVAVLIGRNLRPGRRGWMEHAGELPDVD</sequence>
<evidence type="ECO:0000256" key="5">
    <source>
        <dbReference type="SAM" id="MobiDB-lite"/>
    </source>
</evidence>
<keyword evidence="4 6" id="KW-0472">Membrane</keyword>
<feature type="region of interest" description="Disordered" evidence="5">
    <location>
        <begin position="1"/>
        <end position="23"/>
    </location>
</feature>
<dbReference type="OrthoDB" id="4568421at2"/>
<evidence type="ECO:0000256" key="3">
    <source>
        <dbReference type="ARBA" id="ARBA00022989"/>
    </source>
</evidence>
<evidence type="ECO:0000313" key="8">
    <source>
        <dbReference type="EMBL" id="PRY10570.1"/>
    </source>
</evidence>
<protein>
    <submittedName>
        <fullName evidence="8">Amino acid/polyamine/organocation transporter (APC superfamily)</fullName>
    </submittedName>
</protein>
<feature type="transmembrane region" description="Helical" evidence="6">
    <location>
        <begin position="379"/>
        <end position="401"/>
    </location>
</feature>
<feature type="transmembrane region" description="Helical" evidence="6">
    <location>
        <begin position="297"/>
        <end position="320"/>
    </location>
</feature>
<name>A0A2T0QXI3_9ACTN</name>
<keyword evidence="9" id="KW-1185">Reference proteome</keyword>
<comment type="caution">
    <text evidence="8">The sequence shown here is derived from an EMBL/GenBank/DDBJ whole genome shotgun (WGS) entry which is preliminary data.</text>
</comment>
<dbReference type="GO" id="GO:0016020">
    <property type="term" value="C:membrane"/>
    <property type="evidence" value="ECO:0007669"/>
    <property type="project" value="UniProtKB-SubCell"/>
</dbReference>
<proteinExistence type="predicted"/>
<feature type="transmembrane region" description="Helical" evidence="6">
    <location>
        <begin position="66"/>
        <end position="86"/>
    </location>
</feature>
<dbReference type="RefSeq" id="WP_106215297.1">
    <property type="nucleotide sequence ID" value="NZ_PVZF01000016.1"/>
</dbReference>
<dbReference type="Pfam" id="PF00324">
    <property type="entry name" value="AA_permease"/>
    <property type="match status" value="1"/>
</dbReference>
<dbReference type="InterPro" id="IPR050367">
    <property type="entry name" value="APC_superfamily"/>
</dbReference>
<dbReference type="PANTHER" id="PTHR42770">
    <property type="entry name" value="AMINO ACID TRANSPORTER-RELATED"/>
    <property type="match status" value="1"/>
</dbReference>
<dbReference type="PIRSF" id="PIRSF006060">
    <property type="entry name" value="AA_transporter"/>
    <property type="match status" value="1"/>
</dbReference>
<feature type="domain" description="Amino acid permease/ SLC12A" evidence="7">
    <location>
        <begin position="35"/>
        <end position="407"/>
    </location>
</feature>
<feature type="transmembrane region" description="Helical" evidence="6">
    <location>
        <begin position="413"/>
        <end position="434"/>
    </location>
</feature>
<gene>
    <name evidence="8" type="ORF">CLV37_116123</name>
</gene>
<feature type="transmembrane region" description="Helical" evidence="6">
    <location>
        <begin position="247"/>
        <end position="270"/>
    </location>
</feature>
<evidence type="ECO:0000259" key="7">
    <source>
        <dbReference type="Pfam" id="PF00324"/>
    </source>
</evidence>
<reference evidence="8 9" key="1">
    <citation type="submission" date="2018-03" db="EMBL/GenBank/DDBJ databases">
        <title>Genomic Encyclopedia of Archaeal and Bacterial Type Strains, Phase II (KMG-II): from individual species to whole genera.</title>
        <authorList>
            <person name="Goeker M."/>
        </authorList>
    </citation>
    <scope>NUCLEOTIDE SEQUENCE [LARGE SCALE GENOMIC DNA]</scope>
    <source>
        <strain evidence="8 9">DSM 19711</strain>
    </source>
</reference>
<feature type="compositionally biased region" description="Polar residues" evidence="5">
    <location>
        <begin position="1"/>
        <end position="19"/>
    </location>
</feature>
<dbReference type="GO" id="GO:0055085">
    <property type="term" value="P:transmembrane transport"/>
    <property type="evidence" value="ECO:0007669"/>
    <property type="project" value="InterPro"/>
</dbReference>
<evidence type="ECO:0000256" key="4">
    <source>
        <dbReference type="ARBA" id="ARBA00023136"/>
    </source>
</evidence>
<organism evidence="8 9">
    <name type="scientific">Kineococcus rhizosphaerae</name>
    <dbReference type="NCBI Taxonomy" id="559628"/>
    <lineage>
        <taxon>Bacteria</taxon>
        <taxon>Bacillati</taxon>
        <taxon>Actinomycetota</taxon>
        <taxon>Actinomycetes</taxon>
        <taxon>Kineosporiales</taxon>
        <taxon>Kineosporiaceae</taxon>
        <taxon>Kineococcus</taxon>
    </lineage>
</organism>
<keyword evidence="2 6" id="KW-0812">Transmembrane</keyword>
<evidence type="ECO:0000256" key="2">
    <source>
        <dbReference type="ARBA" id="ARBA00022692"/>
    </source>
</evidence>
<dbReference type="Proteomes" id="UP000238083">
    <property type="component" value="Unassembled WGS sequence"/>
</dbReference>
<feature type="transmembrane region" description="Helical" evidence="6">
    <location>
        <begin position="352"/>
        <end position="373"/>
    </location>
</feature>
<evidence type="ECO:0000256" key="6">
    <source>
        <dbReference type="SAM" id="Phobius"/>
    </source>
</evidence>
<dbReference type="PANTHER" id="PTHR42770:SF7">
    <property type="entry name" value="MEMBRANE PROTEIN"/>
    <property type="match status" value="1"/>
</dbReference>
<feature type="transmembrane region" description="Helical" evidence="6">
    <location>
        <begin position="174"/>
        <end position="195"/>
    </location>
</feature>
<feature type="transmembrane region" description="Helical" evidence="6">
    <location>
        <begin position="148"/>
        <end position="167"/>
    </location>
</feature>
<dbReference type="EMBL" id="PVZF01000016">
    <property type="protein sequence ID" value="PRY10570.1"/>
    <property type="molecule type" value="Genomic_DNA"/>
</dbReference>
<comment type="subcellular location">
    <subcellularLocation>
        <location evidence="1">Membrane</location>
        <topology evidence="1">Multi-pass membrane protein</topology>
    </subcellularLocation>
</comment>
<evidence type="ECO:0000256" key="1">
    <source>
        <dbReference type="ARBA" id="ARBA00004141"/>
    </source>
</evidence>
<keyword evidence="3 6" id="KW-1133">Transmembrane helix</keyword>
<accession>A0A2T0QXI3</accession>